<organism evidence="3 4">
    <name type="scientific">Owenia fusiformis</name>
    <name type="common">Polychaete worm</name>
    <dbReference type="NCBI Taxonomy" id="6347"/>
    <lineage>
        <taxon>Eukaryota</taxon>
        <taxon>Metazoa</taxon>
        <taxon>Spiralia</taxon>
        <taxon>Lophotrochozoa</taxon>
        <taxon>Annelida</taxon>
        <taxon>Polychaeta</taxon>
        <taxon>Sedentaria</taxon>
        <taxon>Canalipalpata</taxon>
        <taxon>Sabellida</taxon>
        <taxon>Oweniida</taxon>
        <taxon>Oweniidae</taxon>
        <taxon>Owenia</taxon>
    </lineage>
</organism>
<protein>
    <submittedName>
        <fullName evidence="3">Uncharacterized protein</fullName>
    </submittedName>
</protein>
<reference evidence="3" key="1">
    <citation type="submission" date="2022-03" db="EMBL/GenBank/DDBJ databases">
        <authorList>
            <person name="Martin C."/>
        </authorList>
    </citation>
    <scope>NUCLEOTIDE SEQUENCE</scope>
</reference>
<evidence type="ECO:0000256" key="2">
    <source>
        <dbReference type="ARBA" id="ARBA00023180"/>
    </source>
</evidence>
<evidence type="ECO:0000256" key="1">
    <source>
        <dbReference type="ARBA" id="ARBA00022729"/>
    </source>
</evidence>
<proteinExistence type="predicted"/>
<name>A0A8J1XJ26_OWEFU</name>
<dbReference type="AlphaFoldDB" id="A0A8J1XJ26"/>
<keyword evidence="1" id="KW-0732">Signal</keyword>
<dbReference type="Proteomes" id="UP000749559">
    <property type="component" value="Unassembled WGS sequence"/>
</dbReference>
<sequence>MAIIICSRTTKLVSLISFILCLYLETVLTLECYKCQSLELPPGQTDDEDVKEQFARNTNPGCRDPFDSKSGDIVTCPNAIFGRVYKCGLVRGTSELYIPVTGRFRSDTWIRDCMQVSSGTENTCQGTEQVEDLVNQRYSKMSETAVNNVILKGEACFCQTNLCPPGGRCVWHQFYVHFSNTCVSGFIIGGVALGVILIITGVCLYCFCCKRKKEQYV</sequence>
<evidence type="ECO:0000313" key="4">
    <source>
        <dbReference type="Proteomes" id="UP000749559"/>
    </source>
</evidence>
<dbReference type="GO" id="GO:0030431">
    <property type="term" value="P:sleep"/>
    <property type="evidence" value="ECO:0007669"/>
    <property type="project" value="InterPro"/>
</dbReference>
<gene>
    <name evidence="3" type="ORF">OFUS_LOCUS23281</name>
</gene>
<keyword evidence="4" id="KW-1185">Reference proteome</keyword>
<keyword evidence="2" id="KW-0325">Glycoprotein</keyword>
<evidence type="ECO:0000313" key="3">
    <source>
        <dbReference type="EMBL" id="CAH1799247.1"/>
    </source>
</evidence>
<accession>A0A8J1XJ26</accession>
<dbReference type="EMBL" id="CAIIXF020000011">
    <property type="protein sequence ID" value="CAH1799247.1"/>
    <property type="molecule type" value="Genomic_DNA"/>
</dbReference>
<dbReference type="InterPro" id="IPR031424">
    <property type="entry name" value="QVR-like"/>
</dbReference>
<comment type="caution">
    <text evidence="3">The sequence shown here is derived from an EMBL/GenBank/DDBJ whole genome shotgun (WGS) entry which is preliminary data.</text>
</comment>
<dbReference type="Pfam" id="PF17064">
    <property type="entry name" value="QVR"/>
    <property type="match status" value="1"/>
</dbReference>
<dbReference type="GO" id="GO:0032222">
    <property type="term" value="P:regulation of synaptic transmission, cholinergic"/>
    <property type="evidence" value="ECO:0007669"/>
    <property type="project" value="InterPro"/>
</dbReference>